<dbReference type="Pfam" id="PF09734">
    <property type="entry name" value="Tau95"/>
    <property type="match status" value="1"/>
</dbReference>
<keyword evidence="4" id="KW-0539">Nucleus</keyword>
<dbReference type="PANTHER" id="PTHR13230">
    <property type="entry name" value="GENERAL TRANSCRIPTION FACTOR IIIC, POLYPEPTIDE 5"/>
    <property type="match status" value="1"/>
</dbReference>
<dbReference type="RefSeq" id="XP_065822861.1">
    <property type="nucleotide sequence ID" value="XM_065966789.1"/>
</dbReference>
<protein>
    <recommendedName>
        <fullName evidence="10">Transcription factor IIIC subunit 5 HTH domain-containing protein</fullName>
    </recommendedName>
</protein>
<dbReference type="InterPro" id="IPR042536">
    <property type="entry name" value="TFIIIC_tauA_Sfc1"/>
</dbReference>
<feature type="compositionally biased region" description="Basic and acidic residues" evidence="5">
    <location>
        <begin position="1"/>
        <end position="18"/>
    </location>
</feature>
<evidence type="ECO:0000256" key="4">
    <source>
        <dbReference type="ARBA" id="ARBA00023242"/>
    </source>
</evidence>
<proteinExistence type="predicted"/>
<evidence type="ECO:0008006" key="10">
    <source>
        <dbReference type="Google" id="ProtNLM"/>
    </source>
</evidence>
<dbReference type="EMBL" id="CP144051">
    <property type="protein sequence ID" value="WWD15997.1"/>
    <property type="molecule type" value="Genomic_DNA"/>
</dbReference>
<evidence type="ECO:0000313" key="9">
    <source>
        <dbReference type="Proteomes" id="UP000322225"/>
    </source>
</evidence>
<organism evidence="8 9">
    <name type="scientific">Kwoniella shandongensis</name>
    <dbReference type="NCBI Taxonomy" id="1734106"/>
    <lineage>
        <taxon>Eukaryota</taxon>
        <taxon>Fungi</taxon>
        <taxon>Dikarya</taxon>
        <taxon>Basidiomycota</taxon>
        <taxon>Agaricomycotina</taxon>
        <taxon>Tremellomycetes</taxon>
        <taxon>Tremellales</taxon>
        <taxon>Cryptococcaceae</taxon>
        <taxon>Kwoniella</taxon>
    </lineage>
</organism>
<feature type="region of interest" description="Disordered" evidence="5">
    <location>
        <begin position="1"/>
        <end position="33"/>
    </location>
</feature>
<keyword evidence="2" id="KW-0238">DNA-binding</keyword>
<dbReference type="GO" id="GO:0000127">
    <property type="term" value="C:transcription factor TFIIIC complex"/>
    <property type="evidence" value="ECO:0007669"/>
    <property type="project" value="InterPro"/>
</dbReference>
<accession>A0AAJ8LDZ9</accession>
<evidence type="ECO:0000259" key="7">
    <source>
        <dbReference type="Pfam" id="PF17682"/>
    </source>
</evidence>
<feature type="compositionally biased region" description="Low complexity" evidence="5">
    <location>
        <begin position="20"/>
        <end position="33"/>
    </location>
</feature>
<dbReference type="PANTHER" id="PTHR13230:SF5">
    <property type="entry name" value="GENERAL TRANSCRIPTION FACTOR 3C POLYPEPTIDE 5"/>
    <property type="match status" value="1"/>
</dbReference>
<dbReference type="GO" id="GO:0006384">
    <property type="term" value="P:transcription initiation at RNA polymerase III promoter"/>
    <property type="evidence" value="ECO:0007669"/>
    <property type="project" value="InterPro"/>
</dbReference>
<dbReference type="InterPro" id="IPR019136">
    <property type="entry name" value="TF_IIIC_su-5_HTH"/>
</dbReference>
<reference evidence="8" key="1">
    <citation type="submission" date="2017-08" db="EMBL/GenBank/DDBJ databases">
        <authorList>
            <person name="Cuomo C."/>
            <person name="Billmyre B."/>
            <person name="Heitman J."/>
        </authorList>
    </citation>
    <scope>NUCLEOTIDE SEQUENCE</scope>
    <source>
        <strain evidence="8">CBS 12478</strain>
    </source>
</reference>
<dbReference type="GO" id="GO:0005634">
    <property type="term" value="C:nucleus"/>
    <property type="evidence" value="ECO:0007669"/>
    <property type="project" value="UniProtKB-SubCell"/>
</dbReference>
<reference evidence="8" key="2">
    <citation type="submission" date="2024-01" db="EMBL/GenBank/DDBJ databases">
        <title>Comparative genomics of Cryptococcus and Kwoniella reveals pathogenesis evolution and contrasting modes of karyotype evolution via chromosome fusion or intercentromeric recombination.</title>
        <authorList>
            <person name="Coelho M.A."/>
            <person name="David-Palma M."/>
            <person name="Shea T."/>
            <person name="Bowers K."/>
            <person name="McGinley-Smith S."/>
            <person name="Mohammad A.W."/>
            <person name="Gnirke A."/>
            <person name="Yurkov A.M."/>
            <person name="Nowrousian M."/>
            <person name="Sun S."/>
            <person name="Cuomo C.A."/>
            <person name="Heitman J."/>
        </authorList>
    </citation>
    <scope>NUCLEOTIDE SEQUENCE</scope>
    <source>
        <strain evidence="8">CBS 12478</strain>
    </source>
</reference>
<evidence type="ECO:0000256" key="5">
    <source>
        <dbReference type="SAM" id="MobiDB-lite"/>
    </source>
</evidence>
<feature type="region of interest" description="Disordered" evidence="5">
    <location>
        <begin position="500"/>
        <end position="544"/>
    </location>
</feature>
<name>A0AAJ8LDZ9_9TREE</name>
<evidence type="ECO:0000259" key="6">
    <source>
        <dbReference type="Pfam" id="PF09734"/>
    </source>
</evidence>
<dbReference type="Gene3D" id="3.30.200.160">
    <property type="entry name" value="TFIIIC, subcomplex tauA, subunit Sfc1, barrel domain"/>
    <property type="match status" value="1"/>
</dbReference>
<feature type="domain" description="Transcription factor IIIC subunit 5 HTH" evidence="6">
    <location>
        <begin position="205"/>
        <end position="360"/>
    </location>
</feature>
<dbReference type="AlphaFoldDB" id="A0AAJ8LDZ9"/>
<dbReference type="GO" id="GO:0001002">
    <property type="term" value="F:RNA polymerase III type 1 promoter sequence-specific DNA binding"/>
    <property type="evidence" value="ECO:0007669"/>
    <property type="project" value="TreeGrafter"/>
</dbReference>
<dbReference type="GO" id="GO:0001003">
    <property type="term" value="F:RNA polymerase III type 2 promoter sequence-specific DNA binding"/>
    <property type="evidence" value="ECO:0007669"/>
    <property type="project" value="TreeGrafter"/>
</dbReference>
<evidence type="ECO:0000313" key="8">
    <source>
        <dbReference type="EMBL" id="WWD15997.1"/>
    </source>
</evidence>
<evidence type="ECO:0000256" key="2">
    <source>
        <dbReference type="ARBA" id="ARBA00023125"/>
    </source>
</evidence>
<dbReference type="InterPro" id="IPR040454">
    <property type="entry name" value="TF_IIIC_Tfc1/Sfc1"/>
</dbReference>
<feature type="domain" description="Transcription factor IIIC subunit Tfc1/Sfc1 triple barrel" evidence="7">
    <location>
        <begin position="45"/>
        <end position="148"/>
    </location>
</feature>
<dbReference type="Proteomes" id="UP000322225">
    <property type="component" value="Chromosome 1"/>
</dbReference>
<dbReference type="InterPro" id="IPR041499">
    <property type="entry name" value="Tfc1/Sfc1_N"/>
</dbReference>
<feature type="region of interest" description="Disordered" evidence="5">
    <location>
        <begin position="366"/>
        <end position="388"/>
    </location>
</feature>
<keyword evidence="3" id="KW-0804">Transcription</keyword>
<keyword evidence="9" id="KW-1185">Reference proteome</keyword>
<dbReference type="Pfam" id="PF17682">
    <property type="entry name" value="Tau95_N"/>
    <property type="match status" value="1"/>
</dbReference>
<feature type="compositionally biased region" description="Acidic residues" evidence="5">
    <location>
        <begin position="505"/>
        <end position="529"/>
    </location>
</feature>
<evidence type="ECO:0000256" key="1">
    <source>
        <dbReference type="ARBA" id="ARBA00004123"/>
    </source>
</evidence>
<comment type="subcellular location">
    <subcellularLocation>
        <location evidence="1">Nucleus</location>
    </subcellularLocation>
</comment>
<dbReference type="KEGG" id="ksn:43587034"/>
<evidence type="ECO:0000256" key="3">
    <source>
        <dbReference type="ARBA" id="ARBA00023163"/>
    </source>
</evidence>
<sequence>MSEDGSHPPDTPLRELHDFPAPAAGSSSTSTTAPYHYLPKHAYTSIEYPGPVSYPQAILKVIDQVDINDCFNEPSGSKPVLEMRYRGDQPGGPVRGHRVPSQKLLLKVVKRRRKGKGKEEEEEGVFSAEVVGSVPQTVRFRSMADWHWTPNPEGETATLLRSLKELDYNAILDYSFPPTNETFIEEVTDRENPEIRYRSLLDLQPTPLFSTRNLPYLYNFKMPNQTVEEEVYDRRTGQLRRRYVNKGRIGGVGPISVPHDQALGDVPREPTSVVKSRMEEFNPVLVQKLRDLFEQRPVWMRHSLLGQLEEEDRRELMRVKSYLPSLAYIMGTGPFWKCLIKFGYDPRTDPTSRRFQRIFFYPNKKTTRNPLNADPTEEEEEDPNGEKAKGWWMAEQEAKVANGERPPIDHKKAHVFDGQYLHRERGDYQLCDVTDPFIAKYINEPSKLLSVCSPNSGWYPTPLFTLIKTMVRIKYMYMWETSQPAPDSLCYGAIEDYERGLLGRDDEEEEGLDGPDEGDEEDEDGEGDGEGEREAEGSVSPVKG</sequence>
<gene>
    <name evidence="8" type="ORF">CI109_100421</name>
</gene>
<dbReference type="GeneID" id="43587034"/>